<protein>
    <submittedName>
        <fullName evidence="2">Uncharacterized protein</fullName>
    </submittedName>
</protein>
<organism evidence="2 3">
    <name type="scientific">Saccharibacillus brassicae</name>
    <dbReference type="NCBI Taxonomy" id="2583377"/>
    <lineage>
        <taxon>Bacteria</taxon>
        <taxon>Bacillati</taxon>
        <taxon>Bacillota</taxon>
        <taxon>Bacilli</taxon>
        <taxon>Bacillales</taxon>
        <taxon>Paenibacillaceae</taxon>
        <taxon>Saccharibacillus</taxon>
    </lineage>
</organism>
<keyword evidence="3" id="KW-1185">Reference proteome</keyword>
<dbReference type="RefSeq" id="WP_141445948.1">
    <property type="nucleotide sequence ID" value="NZ_CP041217.1"/>
</dbReference>
<sequence>MDQNLVIALCVVTVVTVLSVMLVVAKKKNINIDKLTDGVEKLLEFLKLVIQVVEVRGLDRTKSNFVLDVADLIVDFVSTVNHVKSDVDKRIISLRYIDEILANFGVKPSKSEQKLIEIIVNEALKIENRI</sequence>
<reference evidence="2 3" key="1">
    <citation type="submission" date="2019-06" db="EMBL/GenBank/DDBJ databases">
        <title>Saccharibacillus brassicae sp. nov., an endophytic bacterium isolated from Chinese cabbage seeds (Brassica pekinensis).</title>
        <authorList>
            <person name="Jiang L."/>
            <person name="Lee J."/>
            <person name="Kim S.W."/>
        </authorList>
    </citation>
    <scope>NUCLEOTIDE SEQUENCE [LARGE SCALE GENOMIC DNA]</scope>
    <source>
        <strain evidence="3">KCTC 43072 / ATSA2</strain>
    </source>
</reference>
<keyword evidence="1" id="KW-1133">Transmembrane helix</keyword>
<dbReference type="KEGG" id="saca:FFV09_01015"/>
<gene>
    <name evidence="2" type="ORF">FFV09_01015</name>
</gene>
<dbReference type="Proteomes" id="UP000316968">
    <property type="component" value="Chromosome"/>
</dbReference>
<name>A0A4Y6UPI1_SACBS</name>
<accession>A0A4Y6UPI1</accession>
<evidence type="ECO:0000313" key="2">
    <source>
        <dbReference type="EMBL" id="QDH19559.1"/>
    </source>
</evidence>
<keyword evidence="1" id="KW-0812">Transmembrane</keyword>
<dbReference type="EMBL" id="CP041217">
    <property type="protein sequence ID" value="QDH19559.1"/>
    <property type="molecule type" value="Genomic_DNA"/>
</dbReference>
<evidence type="ECO:0000313" key="3">
    <source>
        <dbReference type="Proteomes" id="UP000316968"/>
    </source>
</evidence>
<keyword evidence="1" id="KW-0472">Membrane</keyword>
<proteinExistence type="predicted"/>
<evidence type="ECO:0000256" key="1">
    <source>
        <dbReference type="SAM" id="Phobius"/>
    </source>
</evidence>
<feature type="transmembrane region" description="Helical" evidence="1">
    <location>
        <begin position="6"/>
        <end position="25"/>
    </location>
</feature>
<dbReference type="AlphaFoldDB" id="A0A4Y6UPI1"/>